<feature type="compositionally biased region" description="Acidic residues" evidence="1">
    <location>
        <begin position="222"/>
        <end position="231"/>
    </location>
</feature>
<feature type="compositionally biased region" description="Low complexity" evidence="1">
    <location>
        <begin position="172"/>
        <end position="189"/>
    </location>
</feature>
<dbReference type="EMBL" id="MGFQ01000024">
    <property type="protein sequence ID" value="OGM09303.1"/>
    <property type="molecule type" value="Genomic_DNA"/>
</dbReference>
<dbReference type="AlphaFoldDB" id="A0A1F7X345"/>
<name>A0A1F7X345_9BACT</name>
<dbReference type="Proteomes" id="UP000176939">
    <property type="component" value="Unassembled WGS sequence"/>
</dbReference>
<accession>A0A1F7X345</accession>
<reference evidence="2 3" key="1">
    <citation type="journal article" date="2016" name="Nat. Commun.">
        <title>Thousands of microbial genomes shed light on interconnected biogeochemical processes in an aquifer system.</title>
        <authorList>
            <person name="Anantharaman K."/>
            <person name="Brown C.T."/>
            <person name="Hug L.A."/>
            <person name="Sharon I."/>
            <person name="Castelle C.J."/>
            <person name="Probst A.J."/>
            <person name="Thomas B.C."/>
            <person name="Singh A."/>
            <person name="Wilkins M.J."/>
            <person name="Karaoz U."/>
            <person name="Brodie E.L."/>
            <person name="Williams K.H."/>
            <person name="Hubbard S.S."/>
            <person name="Banfield J.F."/>
        </authorList>
    </citation>
    <scope>NUCLEOTIDE SEQUENCE [LARGE SCALE GENOMIC DNA]</scope>
</reference>
<sequence length="231" mass="26569">MALPKPCAKIWIDPDKKKLMLSAPYNSNFNQLIKNYPRFFDKEKKIWEFDIEYVDQIVEICERVFIDVIRPPYVLLEIFEFLSPDDLKDMYECIRKRHSSDKTLMALSDKFFGDYIDLAEVLRRKKRLIRPAPAEEIGNAGHPGRVSDILSDLRNYVRERESVSPQDVTIPSSRGSSGYDGYRGSSGSDGYRGDTEDDISIAAISRVRTPSEASQERRDSGSDTEDDEWIP</sequence>
<evidence type="ECO:0000256" key="1">
    <source>
        <dbReference type="SAM" id="MobiDB-lite"/>
    </source>
</evidence>
<gene>
    <name evidence="2" type="ORF">A2Z67_05170</name>
</gene>
<evidence type="ECO:0000313" key="2">
    <source>
        <dbReference type="EMBL" id="OGM09303.1"/>
    </source>
</evidence>
<feature type="region of interest" description="Disordered" evidence="1">
    <location>
        <begin position="160"/>
        <end position="231"/>
    </location>
</feature>
<proteinExistence type="predicted"/>
<evidence type="ECO:0000313" key="3">
    <source>
        <dbReference type="Proteomes" id="UP000176939"/>
    </source>
</evidence>
<organism evidence="2 3">
    <name type="scientific">Candidatus Woesebacteria bacterium RBG_13_36_22</name>
    <dbReference type="NCBI Taxonomy" id="1802478"/>
    <lineage>
        <taxon>Bacteria</taxon>
        <taxon>Candidatus Woeseibacteriota</taxon>
    </lineage>
</organism>
<comment type="caution">
    <text evidence="2">The sequence shown here is derived from an EMBL/GenBank/DDBJ whole genome shotgun (WGS) entry which is preliminary data.</text>
</comment>
<protein>
    <submittedName>
        <fullName evidence="2">Uncharacterized protein</fullName>
    </submittedName>
</protein>